<evidence type="ECO:0000313" key="16">
    <source>
        <dbReference type="EMBL" id="KAK4029223.1"/>
    </source>
</evidence>
<dbReference type="InterPro" id="IPR013087">
    <property type="entry name" value="Znf_C2H2_type"/>
</dbReference>
<keyword evidence="17" id="KW-1185">Reference proteome</keyword>
<feature type="compositionally biased region" description="Basic residues" evidence="14">
    <location>
        <begin position="514"/>
        <end position="525"/>
    </location>
</feature>
<evidence type="ECO:0000256" key="1">
    <source>
        <dbReference type="ARBA" id="ARBA00003983"/>
    </source>
</evidence>
<comment type="caution">
    <text evidence="16">The sequence shown here is derived from an EMBL/GenBank/DDBJ whole genome shotgun (WGS) entry which is preliminary data.</text>
</comment>
<dbReference type="Pfam" id="PF00096">
    <property type="entry name" value="zf-C2H2"/>
    <property type="match status" value="1"/>
</dbReference>
<organism evidence="16 17">
    <name type="scientific">Daphnia magna</name>
    <dbReference type="NCBI Taxonomy" id="35525"/>
    <lineage>
        <taxon>Eukaryota</taxon>
        <taxon>Metazoa</taxon>
        <taxon>Ecdysozoa</taxon>
        <taxon>Arthropoda</taxon>
        <taxon>Crustacea</taxon>
        <taxon>Branchiopoda</taxon>
        <taxon>Diplostraca</taxon>
        <taxon>Cladocera</taxon>
        <taxon>Anomopoda</taxon>
        <taxon>Daphniidae</taxon>
        <taxon>Daphnia</taxon>
    </lineage>
</organism>
<name>A0ABR0AVR0_9CRUS</name>
<feature type="region of interest" description="Disordered" evidence="14">
    <location>
        <begin position="1"/>
        <end position="41"/>
    </location>
</feature>
<dbReference type="SUPFAM" id="SSF57667">
    <property type="entry name" value="beta-beta-alpha zinc fingers"/>
    <property type="match status" value="2"/>
</dbReference>
<dbReference type="InterPro" id="IPR036236">
    <property type="entry name" value="Znf_C2H2_sf"/>
</dbReference>
<dbReference type="PANTHER" id="PTHR24392">
    <property type="entry name" value="ZINC FINGER PROTEIN"/>
    <property type="match status" value="1"/>
</dbReference>
<protein>
    <recommendedName>
        <fullName evidence="4">Protein hunchback</fullName>
    </recommendedName>
</protein>
<accession>A0ABR0AVR0</accession>
<keyword evidence="6" id="KW-0302">Gap protein</keyword>
<feature type="region of interest" description="Disordered" evidence="14">
    <location>
        <begin position="651"/>
        <end position="679"/>
    </location>
</feature>
<evidence type="ECO:0000256" key="11">
    <source>
        <dbReference type="ARBA" id="ARBA00023125"/>
    </source>
</evidence>
<keyword evidence="11" id="KW-0238">DNA-binding</keyword>
<comment type="function">
    <text evidence="1">Gap class segmentation protein that controls development of head structures.</text>
</comment>
<evidence type="ECO:0000256" key="6">
    <source>
        <dbReference type="ARBA" id="ARBA00022492"/>
    </source>
</evidence>
<keyword evidence="7" id="KW-0479">Metal-binding</keyword>
<evidence type="ECO:0000256" key="12">
    <source>
        <dbReference type="ARBA" id="ARBA00023242"/>
    </source>
</evidence>
<dbReference type="Gene3D" id="3.30.160.60">
    <property type="entry name" value="Classic Zinc Finger"/>
    <property type="match status" value="3"/>
</dbReference>
<evidence type="ECO:0000259" key="15">
    <source>
        <dbReference type="PROSITE" id="PS50157"/>
    </source>
</evidence>
<feature type="compositionally biased region" description="Polar residues" evidence="14">
    <location>
        <begin position="658"/>
        <end position="679"/>
    </location>
</feature>
<evidence type="ECO:0000256" key="14">
    <source>
        <dbReference type="SAM" id="MobiDB-lite"/>
    </source>
</evidence>
<evidence type="ECO:0000256" key="2">
    <source>
        <dbReference type="ARBA" id="ARBA00004123"/>
    </source>
</evidence>
<dbReference type="Proteomes" id="UP001234178">
    <property type="component" value="Unassembled WGS sequence"/>
</dbReference>
<keyword evidence="5" id="KW-0217">Developmental protein</keyword>
<comment type="similarity">
    <text evidence="3">Belongs to the hunchback C2H2-type zinc-finger protein family.</text>
</comment>
<keyword evidence="10" id="KW-0862">Zinc</keyword>
<dbReference type="SMART" id="SM00355">
    <property type="entry name" value="ZnF_C2H2"/>
    <property type="match status" value="9"/>
</dbReference>
<evidence type="ECO:0000256" key="3">
    <source>
        <dbReference type="ARBA" id="ARBA00007746"/>
    </source>
</evidence>
<feature type="region of interest" description="Disordered" evidence="14">
    <location>
        <begin position="115"/>
        <end position="274"/>
    </location>
</feature>
<evidence type="ECO:0000256" key="4">
    <source>
        <dbReference type="ARBA" id="ARBA00013638"/>
    </source>
</evidence>
<feature type="compositionally biased region" description="Low complexity" evidence="14">
    <location>
        <begin position="781"/>
        <end position="800"/>
    </location>
</feature>
<dbReference type="EMBL" id="JAOYFB010000039">
    <property type="protein sequence ID" value="KAK4029223.1"/>
    <property type="molecule type" value="Genomic_DNA"/>
</dbReference>
<feature type="compositionally biased region" description="Pro residues" evidence="14">
    <location>
        <begin position="725"/>
        <end position="738"/>
    </location>
</feature>
<sequence>MSSTCSVPATVNRALQPHPAAIPASDNRAPKQTDGTHSIGNGGISYEGRLSLLDPAAAVALNPSAMDFDQAVVLRRIKAECDMLDFQSIHHHKDNFMGVDVTALPLYSDGYSPNHPANGSTAGGFPSVDGVRTEQSAADGSVIKIPEYPSTPVRQQSTTNGMMTDPSGSNTRHQNDSGISPGSTGAAGSTNSSNDDTKKRNGNSESCGEDPTAGSAASGSPYSDHYSGDERRMLLTPTEEDDDDMMEDGADDDDDDELLDEEGSSRGASSDVVGDALSRLERALMTQTGGNGAMTEGSSVPGGSVYQCNMCSYSATSRFHFQAHLNSHFDVKCTYCDFTARTEGKLRAHIRNAHSDVAGLDDEMGNSRVARVTTQGKLKTHKCKHPQCGFVGVSKLDFWEHTRTHIKAEKLLTCPHCPFVTEYKHHLEYHTRNHLNSKPFKCPKCSYSCVNKSMLNSHMKSHSNVYQFRCQDCAYATKYQHSLKLHLRKYGHTSTSKLSDMGPMDGCEMEVRKPKGRRSAKKPRQPKNSQRNTDAMTPNSVATSVQSNDPPGFHSNPPVTGNSPSIALQAFNFPMYPGAHHPHLNQQQPAPTDQEKKIRNSTTEEIKCGMCDYSTSNKDHFSQHLLAHAAAADQHHRELANLFGVIPADMLNSPPNPQSNQIHQQSVTPLKGSSSTPQQHQMKDYFSWMLANPTLLFGTPTAPVVQHQQLTERKKSSDTSRTPTPEVPKPTPTPPAPSAPSVRPNQTPLDLSREKDELLPASGGATNKHRRKGQAFKLERAVAAAASSPRQIAAQSPSAAMSGQPRESEDDDMEEEAEDEEEEEDEERGKLEEHYTEQEGKAGSPLWRPASNRKEIRKQRNSKCLPGGGEWGGAYQCSYCDIAFKDVVMYTMHMGYHGFQDPFTCNMCGQSTHDKLAFFLHIARSSHS</sequence>
<proteinExistence type="inferred from homology"/>
<feature type="compositionally biased region" description="Basic and acidic residues" evidence="14">
    <location>
        <begin position="827"/>
        <end position="840"/>
    </location>
</feature>
<dbReference type="PANTHER" id="PTHR24392:SF49">
    <property type="entry name" value="PROTEIN HUNCHBACK"/>
    <property type="match status" value="1"/>
</dbReference>
<feature type="domain" description="C2H2-type" evidence="15">
    <location>
        <begin position="412"/>
        <end position="439"/>
    </location>
</feature>
<evidence type="ECO:0000256" key="8">
    <source>
        <dbReference type="ARBA" id="ARBA00022737"/>
    </source>
</evidence>
<feature type="compositionally biased region" description="Polar residues" evidence="14">
    <location>
        <begin position="557"/>
        <end position="566"/>
    </location>
</feature>
<feature type="compositionally biased region" description="Polar residues" evidence="14">
    <location>
        <begin position="152"/>
        <end position="172"/>
    </location>
</feature>
<feature type="domain" description="C2H2-type" evidence="15">
    <location>
        <begin position="440"/>
        <end position="467"/>
    </location>
</feature>
<comment type="subcellular location">
    <subcellularLocation>
        <location evidence="2">Nucleus</location>
    </subcellularLocation>
</comment>
<evidence type="ECO:0000256" key="13">
    <source>
        <dbReference type="PROSITE-ProRule" id="PRU00042"/>
    </source>
</evidence>
<evidence type="ECO:0000313" key="17">
    <source>
        <dbReference type="Proteomes" id="UP001234178"/>
    </source>
</evidence>
<keyword evidence="12" id="KW-0539">Nucleus</keyword>
<feature type="region of interest" description="Disordered" evidence="14">
    <location>
        <begin position="780"/>
        <end position="863"/>
    </location>
</feature>
<keyword evidence="8" id="KW-0677">Repeat</keyword>
<dbReference type="PROSITE" id="PS00028">
    <property type="entry name" value="ZINC_FINGER_C2H2_1"/>
    <property type="match status" value="2"/>
</dbReference>
<feature type="region of interest" description="Disordered" evidence="14">
    <location>
        <begin position="706"/>
        <end position="748"/>
    </location>
</feature>
<feature type="region of interest" description="Disordered" evidence="14">
    <location>
        <begin position="494"/>
        <end position="597"/>
    </location>
</feature>
<evidence type="ECO:0000256" key="5">
    <source>
        <dbReference type="ARBA" id="ARBA00022473"/>
    </source>
</evidence>
<reference evidence="16 17" key="1">
    <citation type="journal article" date="2023" name="Nucleic Acids Res.">
        <title>The hologenome of Daphnia magna reveals possible DNA methylation and microbiome-mediated evolution of the host genome.</title>
        <authorList>
            <person name="Chaturvedi A."/>
            <person name="Li X."/>
            <person name="Dhandapani V."/>
            <person name="Marshall H."/>
            <person name="Kissane S."/>
            <person name="Cuenca-Cambronero M."/>
            <person name="Asole G."/>
            <person name="Calvet F."/>
            <person name="Ruiz-Romero M."/>
            <person name="Marangio P."/>
            <person name="Guigo R."/>
            <person name="Rago D."/>
            <person name="Mirbahai L."/>
            <person name="Eastwood N."/>
            <person name="Colbourne J.K."/>
            <person name="Zhou J."/>
            <person name="Mallon E."/>
            <person name="Orsini L."/>
        </authorList>
    </citation>
    <scope>NUCLEOTIDE SEQUENCE [LARGE SCALE GENOMIC DNA]</scope>
    <source>
        <strain evidence="16">LRV0_1</strain>
    </source>
</reference>
<feature type="compositionally biased region" description="Acidic residues" evidence="14">
    <location>
        <begin position="808"/>
        <end position="826"/>
    </location>
</feature>
<feature type="domain" description="C2H2-type" evidence="15">
    <location>
        <begin position="875"/>
        <end position="902"/>
    </location>
</feature>
<feature type="compositionally biased region" description="Polar residues" evidence="14">
    <location>
        <begin position="526"/>
        <end position="549"/>
    </location>
</feature>
<evidence type="ECO:0000256" key="7">
    <source>
        <dbReference type="ARBA" id="ARBA00022723"/>
    </source>
</evidence>
<feature type="domain" description="C2H2-type" evidence="15">
    <location>
        <begin position="468"/>
        <end position="497"/>
    </location>
</feature>
<keyword evidence="9 13" id="KW-0863">Zinc-finger</keyword>
<feature type="compositionally biased region" description="Low complexity" evidence="14">
    <location>
        <begin position="177"/>
        <end position="194"/>
    </location>
</feature>
<evidence type="ECO:0000256" key="9">
    <source>
        <dbReference type="ARBA" id="ARBA00022771"/>
    </source>
</evidence>
<gene>
    <name evidence="16" type="ORF">OUZ56_022231</name>
</gene>
<dbReference type="PROSITE" id="PS50157">
    <property type="entry name" value="ZINC_FINGER_C2H2_2"/>
    <property type="match status" value="4"/>
</dbReference>
<feature type="compositionally biased region" description="Acidic residues" evidence="14">
    <location>
        <begin position="238"/>
        <end position="262"/>
    </location>
</feature>
<evidence type="ECO:0000256" key="10">
    <source>
        <dbReference type="ARBA" id="ARBA00022833"/>
    </source>
</evidence>